<dbReference type="InterPro" id="IPR011006">
    <property type="entry name" value="CheY-like_superfamily"/>
</dbReference>
<keyword evidence="9" id="KW-1185">Reference proteome</keyword>
<evidence type="ECO:0000256" key="3">
    <source>
        <dbReference type="ARBA" id="ARBA00023125"/>
    </source>
</evidence>
<dbReference type="PROSITE" id="PS50043">
    <property type="entry name" value="HTH_LUXR_2"/>
    <property type="match status" value="1"/>
</dbReference>
<keyword evidence="1 5" id="KW-0597">Phosphoprotein</keyword>
<dbReference type="AlphaFoldDB" id="A0A8J2XSU4"/>
<dbReference type="Gene3D" id="3.40.50.2300">
    <property type="match status" value="1"/>
</dbReference>
<gene>
    <name evidence="8" type="ORF">GCM10011511_21480</name>
</gene>
<dbReference type="GO" id="GO:0003677">
    <property type="term" value="F:DNA binding"/>
    <property type="evidence" value="ECO:0007669"/>
    <property type="project" value="UniProtKB-KW"/>
</dbReference>
<evidence type="ECO:0000256" key="2">
    <source>
        <dbReference type="ARBA" id="ARBA00023015"/>
    </source>
</evidence>
<dbReference type="PRINTS" id="PR00038">
    <property type="entry name" value="HTHLUXR"/>
</dbReference>
<sequence>MSFYIYKFVLLKRFKRLNMNMLKNTLNKLVILGMETKRVLIADDHTIVRSGIKLIIRDFLPSAVFDEASNGDAVIACVKKNDYELIVLDINMPDTDSIALVTNVFAYRELSKVLIYSMNSEELYAKRFIKLGVLGYLNKESRTEEIRNAIACVLRGDVYISRKVRKDLSDDSHSKKGGDNPFEKLSDREMQTVKYLLNGYSLLEIRNILNVHSSTVGTYKTRLFEKLKVKTVRELEELARMYQMEISKL</sequence>
<evidence type="ECO:0000313" key="9">
    <source>
        <dbReference type="Proteomes" id="UP000607559"/>
    </source>
</evidence>
<dbReference type="PANTHER" id="PTHR43214:SF41">
    <property type="entry name" value="NITRATE_NITRITE RESPONSE REGULATOR PROTEIN NARP"/>
    <property type="match status" value="1"/>
</dbReference>
<dbReference type="SUPFAM" id="SSF52172">
    <property type="entry name" value="CheY-like"/>
    <property type="match status" value="1"/>
</dbReference>
<dbReference type="InterPro" id="IPR039420">
    <property type="entry name" value="WalR-like"/>
</dbReference>
<feature type="domain" description="Response regulatory" evidence="7">
    <location>
        <begin position="38"/>
        <end position="154"/>
    </location>
</feature>
<evidence type="ECO:0000256" key="1">
    <source>
        <dbReference type="ARBA" id="ARBA00022553"/>
    </source>
</evidence>
<dbReference type="CDD" id="cd17535">
    <property type="entry name" value="REC_NarL-like"/>
    <property type="match status" value="1"/>
</dbReference>
<evidence type="ECO:0000256" key="4">
    <source>
        <dbReference type="ARBA" id="ARBA00023163"/>
    </source>
</evidence>
<evidence type="ECO:0000256" key="5">
    <source>
        <dbReference type="PROSITE-ProRule" id="PRU00169"/>
    </source>
</evidence>
<dbReference type="Pfam" id="PF00196">
    <property type="entry name" value="GerE"/>
    <property type="match status" value="1"/>
</dbReference>
<name>A0A8J2XSU4_9BACT</name>
<reference evidence="8" key="1">
    <citation type="journal article" date="2014" name="Int. J. Syst. Evol. Microbiol.">
        <title>Complete genome sequence of Corynebacterium casei LMG S-19264T (=DSM 44701T), isolated from a smear-ripened cheese.</title>
        <authorList>
            <consortium name="US DOE Joint Genome Institute (JGI-PGF)"/>
            <person name="Walter F."/>
            <person name="Albersmeier A."/>
            <person name="Kalinowski J."/>
            <person name="Ruckert C."/>
        </authorList>
    </citation>
    <scope>NUCLEOTIDE SEQUENCE</scope>
    <source>
        <strain evidence="8">CGMCC 1.15448</strain>
    </source>
</reference>
<organism evidence="8 9">
    <name type="scientific">Puia dinghuensis</name>
    <dbReference type="NCBI Taxonomy" id="1792502"/>
    <lineage>
        <taxon>Bacteria</taxon>
        <taxon>Pseudomonadati</taxon>
        <taxon>Bacteroidota</taxon>
        <taxon>Chitinophagia</taxon>
        <taxon>Chitinophagales</taxon>
        <taxon>Chitinophagaceae</taxon>
        <taxon>Puia</taxon>
    </lineage>
</organism>
<dbReference type="PROSITE" id="PS50110">
    <property type="entry name" value="RESPONSE_REGULATORY"/>
    <property type="match status" value="1"/>
</dbReference>
<reference evidence="8" key="2">
    <citation type="submission" date="2020-09" db="EMBL/GenBank/DDBJ databases">
        <authorList>
            <person name="Sun Q."/>
            <person name="Zhou Y."/>
        </authorList>
    </citation>
    <scope>NUCLEOTIDE SEQUENCE</scope>
    <source>
        <strain evidence="8">CGMCC 1.15448</strain>
    </source>
</reference>
<dbReference type="Pfam" id="PF00072">
    <property type="entry name" value="Response_reg"/>
    <property type="match status" value="1"/>
</dbReference>
<proteinExistence type="predicted"/>
<dbReference type="InterPro" id="IPR058245">
    <property type="entry name" value="NreC/VraR/RcsB-like_REC"/>
</dbReference>
<feature type="domain" description="HTH luxR-type" evidence="6">
    <location>
        <begin position="178"/>
        <end position="243"/>
    </location>
</feature>
<dbReference type="SMART" id="SM00448">
    <property type="entry name" value="REC"/>
    <property type="match status" value="1"/>
</dbReference>
<keyword evidence="2" id="KW-0805">Transcription regulation</keyword>
<dbReference type="InterPro" id="IPR016032">
    <property type="entry name" value="Sig_transdc_resp-reg_C-effctor"/>
</dbReference>
<keyword evidence="4" id="KW-0804">Transcription</keyword>
<evidence type="ECO:0000259" key="6">
    <source>
        <dbReference type="PROSITE" id="PS50043"/>
    </source>
</evidence>
<dbReference type="SMART" id="SM00421">
    <property type="entry name" value="HTH_LUXR"/>
    <property type="match status" value="1"/>
</dbReference>
<comment type="caution">
    <text evidence="8">The sequence shown here is derived from an EMBL/GenBank/DDBJ whole genome shotgun (WGS) entry which is preliminary data.</text>
</comment>
<dbReference type="GO" id="GO:0000160">
    <property type="term" value="P:phosphorelay signal transduction system"/>
    <property type="evidence" value="ECO:0007669"/>
    <property type="project" value="InterPro"/>
</dbReference>
<evidence type="ECO:0000313" key="8">
    <source>
        <dbReference type="EMBL" id="GGA97860.1"/>
    </source>
</evidence>
<dbReference type="Proteomes" id="UP000607559">
    <property type="component" value="Unassembled WGS sequence"/>
</dbReference>
<dbReference type="InterPro" id="IPR001789">
    <property type="entry name" value="Sig_transdc_resp-reg_receiver"/>
</dbReference>
<evidence type="ECO:0000259" key="7">
    <source>
        <dbReference type="PROSITE" id="PS50110"/>
    </source>
</evidence>
<keyword evidence="3 8" id="KW-0238">DNA-binding</keyword>
<dbReference type="InterPro" id="IPR000792">
    <property type="entry name" value="Tscrpt_reg_LuxR_C"/>
</dbReference>
<feature type="modified residue" description="4-aspartylphosphate" evidence="5">
    <location>
        <position position="89"/>
    </location>
</feature>
<dbReference type="GO" id="GO:0006355">
    <property type="term" value="P:regulation of DNA-templated transcription"/>
    <property type="evidence" value="ECO:0007669"/>
    <property type="project" value="InterPro"/>
</dbReference>
<accession>A0A8J2XSU4</accession>
<dbReference type="PANTHER" id="PTHR43214">
    <property type="entry name" value="TWO-COMPONENT RESPONSE REGULATOR"/>
    <property type="match status" value="1"/>
</dbReference>
<protein>
    <submittedName>
        <fullName evidence="8">DNA-binding response regulator</fullName>
    </submittedName>
</protein>
<dbReference type="EMBL" id="BMJC01000002">
    <property type="protein sequence ID" value="GGA97860.1"/>
    <property type="molecule type" value="Genomic_DNA"/>
</dbReference>
<dbReference type="SUPFAM" id="SSF46894">
    <property type="entry name" value="C-terminal effector domain of the bipartite response regulators"/>
    <property type="match status" value="1"/>
</dbReference>